<reference evidence="3 4" key="1">
    <citation type="submission" date="2024-04" db="EMBL/GenBank/DDBJ databases">
        <title>Tritrichomonas musculus Genome.</title>
        <authorList>
            <person name="Alves-Ferreira E."/>
            <person name="Grigg M."/>
            <person name="Lorenzi H."/>
            <person name="Galac M."/>
        </authorList>
    </citation>
    <scope>NUCLEOTIDE SEQUENCE [LARGE SCALE GENOMIC DNA]</scope>
    <source>
        <strain evidence="3 4">EAF2021</strain>
    </source>
</reference>
<dbReference type="Proteomes" id="UP001470230">
    <property type="component" value="Unassembled WGS sequence"/>
</dbReference>
<evidence type="ECO:0000256" key="2">
    <source>
        <dbReference type="SAM" id="MobiDB-lite"/>
    </source>
</evidence>
<keyword evidence="1" id="KW-0175">Coiled coil</keyword>
<evidence type="ECO:0000256" key="1">
    <source>
        <dbReference type="SAM" id="Coils"/>
    </source>
</evidence>
<feature type="region of interest" description="Disordered" evidence="2">
    <location>
        <begin position="213"/>
        <end position="321"/>
    </location>
</feature>
<feature type="coiled-coil region" evidence="1">
    <location>
        <begin position="95"/>
        <end position="122"/>
    </location>
</feature>
<keyword evidence="4" id="KW-1185">Reference proteome</keyword>
<accession>A0ABR2JTT9</accession>
<protein>
    <submittedName>
        <fullName evidence="3">Uncharacterized protein</fullName>
    </submittedName>
</protein>
<feature type="compositionally biased region" description="Basic and acidic residues" evidence="2">
    <location>
        <begin position="213"/>
        <end position="247"/>
    </location>
</feature>
<comment type="caution">
    <text evidence="3">The sequence shown here is derived from an EMBL/GenBank/DDBJ whole genome shotgun (WGS) entry which is preliminary data.</text>
</comment>
<organism evidence="3 4">
    <name type="scientific">Tritrichomonas musculus</name>
    <dbReference type="NCBI Taxonomy" id="1915356"/>
    <lineage>
        <taxon>Eukaryota</taxon>
        <taxon>Metamonada</taxon>
        <taxon>Parabasalia</taxon>
        <taxon>Tritrichomonadida</taxon>
        <taxon>Tritrichomonadidae</taxon>
        <taxon>Tritrichomonas</taxon>
    </lineage>
</organism>
<feature type="compositionally biased region" description="Basic and acidic residues" evidence="2">
    <location>
        <begin position="255"/>
        <end position="265"/>
    </location>
</feature>
<dbReference type="EMBL" id="JAPFFF010000009">
    <property type="protein sequence ID" value="KAK8882304.1"/>
    <property type="molecule type" value="Genomic_DNA"/>
</dbReference>
<proteinExistence type="predicted"/>
<feature type="compositionally biased region" description="Basic and acidic residues" evidence="2">
    <location>
        <begin position="273"/>
        <end position="321"/>
    </location>
</feature>
<name>A0ABR2JTT9_9EUKA</name>
<evidence type="ECO:0000313" key="4">
    <source>
        <dbReference type="Proteomes" id="UP001470230"/>
    </source>
</evidence>
<sequence length="321" mass="37030">MLHRNVTPPLPNTEYVPKMLSVLKNSIKIVANSKIEFENYFKIALPKEGKIAPKEFENAYKQLDEFGSSFIKCVDEFVSLIEPTIKTTVDLNSKRADLAKSLDEYQKKIVIVRKEMTEANIAAEGEKLQTFANNMAEFNKESNDYKHCLLKLYLSACFQLEQGITSALHMLNKAIDNPEEISITKEEKELDDYIQQLNEEIAVKNENERKAKEAAEAAQKAEKEKLEKEKLEKEKAAKEAKEEANEKQEEEQKDIEEKEEAKEIKEEAEEEKLEASKEEENQQKKDNSKEDDSKEDNEKESDKSEHSNEEKSDDSQKEPEN</sequence>
<gene>
    <name evidence="3" type="ORF">M9Y10_044946</name>
</gene>
<evidence type="ECO:0000313" key="3">
    <source>
        <dbReference type="EMBL" id="KAK8882304.1"/>
    </source>
</evidence>